<dbReference type="PROSITE" id="PS51257">
    <property type="entry name" value="PROKAR_LIPOPROTEIN"/>
    <property type="match status" value="1"/>
</dbReference>
<evidence type="ECO:0008006" key="3">
    <source>
        <dbReference type="Google" id="ProtNLM"/>
    </source>
</evidence>
<comment type="caution">
    <text evidence="1">The sequence shown here is derived from an EMBL/GenBank/DDBJ whole genome shotgun (WGS) entry which is preliminary data.</text>
</comment>
<accession>A0A4Q1DBR1</accession>
<name>A0A4Q1DBR1_9BACT</name>
<reference evidence="1 2" key="1">
    <citation type="submission" date="2019-01" db="EMBL/GenBank/DDBJ databases">
        <title>Filimonas sp. strain TTM-71.</title>
        <authorList>
            <person name="Chen W.-M."/>
        </authorList>
    </citation>
    <scope>NUCLEOTIDE SEQUENCE [LARGE SCALE GENOMIC DNA]</scope>
    <source>
        <strain evidence="1 2">TTM-71</strain>
    </source>
</reference>
<gene>
    <name evidence="1" type="ORF">ESB13_08955</name>
</gene>
<sequence>MKKIYAIILPGLAMILFLASCYKDKGNYSYKQQMPLAVDTAGKTNTFSVQKSVTVLSIDPKVVFEEDPARLKYLWRIYGTSTINTVADTLSRNRQFSQPVEKTPGNYWLELQVTDTVTSIKAVMQYAVTVTSPYPYGWMVLYEKEGNSEIGLLRTSDIISGLSKDTVLLDAFETINKHKLTGLPLFIQQSGRMWFTNNTAGFSNNYVIYAITASGGAMMDYVSFDYLTDYNGMFLSKPAVIKPGGIEGAIGMIANDRKIYSTYLISPYFTGPALEPNKGYEVDATSFVATDYNVYDQKNMRFLIMSGSDPFLTEFQPANAPAALFDLSNIGKVLQFQQNGYNSYRYAFFKDPSGNGRYLYTISFAGQNSNPRNPSIAKIDLTAAPGIQDAGFFAVSDRGPVAFYANAGAVYKTSTLTNSAELAFDRFGAGEVITSMKLFKAVGSGYTSATTRNSQLMFVSTWNQASKQGFVYVITVNEVSGQMNTASFKKFGGFGKIADMSLKAN</sequence>
<dbReference type="Proteomes" id="UP000290545">
    <property type="component" value="Unassembled WGS sequence"/>
</dbReference>
<keyword evidence="2" id="KW-1185">Reference proteome</keyword>
<protein>
    <recommendedName>
        <fullName evidence="3">PKD family protein</fullName>
    </recommendedName>
</protein>
<dbReference type="InterPro" id="IPR032183">
    <property type="entry name" value="PKD-like"/>
</dbReference>
<dbReference type="Pfam" id="PF16407">
    <property type="entry name" value="PKD_2"/>
    <property type="match status" value="1"/>
</dbReference>
<dbReference type="EMBL" id="SDHZ01000001">
    <property type="protein sequence ID" value="RXK86901.1"/>
    <property type="molecule type" value="Genomic_DNA"/>
</dbReference>
<dbReference type="AlphaFoldDB" id="A0A4Q1DBR1"/>
<evidence type="ECO:0000313" key="2">
    <source>
        <dbReference type="Proteomes" id="UP000290545"/>
    </source>
</evidence>
<dbReference type="OrthoDB" id="1095195at2"/>
<dbReference type="RefSeq" id="WP_129002650.1">
    <property type="nucleotide sequence ID" value="NZ_SDHZ01000001.1"/>
</dbReference>
<evidence type="ECO:0000313" key="1">
    <source>
        <dbReference type="EMBL" id="RXK86901.1"/>
    </source>
</evidence>
<organism evidence="1 2">
    <name type="scientific">Filimonas effusa</name>
    <dbReference type="NCBI Taxonomy" id="2508721"/>
    <lineage>
        <taxon>Bacteria</taxon>
        <taxon>Pseudomonadati</taxon>
        <taxon>Bacteroidota</taxon>
        <taxon>Chitinophagia</taxon>
        <taxon>Chitinophagales</taxon>
        <taxon>Chitinophagaceae</taxon>
        <taxon>Filimonas</taxon>
    </lineage>
</organism>
<proteinExistence type="predicted"/>